<dbReference type="InterPro" id="IPR003697">
    <property type="entry name" value="Maf-like"/>
</dbReference>
<dbReference type="NCBIfam" id="TIGR00172">
    <property type="entry name" value="maf"/>
    <property type="match status" value="1"/>
</dbReference>
<keyword evidence="3 4" id="KW-0546">Nucleotide metabolism</keyword>
<dbReference type="GO" id="GO:0047429">
    <property type="term" value="F:nucleoside triphosphate diphosphatase activity"/>
    <property type="evidence" value="ECO:0007669"/>
    <property type="project" value="UniProtKB-EC"/>
</dbReference>
<keyword evidence="6" id="KW-1185">Reference proteome</keyword>
<dbReference type="PANTHER" id="PTHR43213:SF5">
    <property type="entry name" value="BIFUNCTIONAL DTTP_UTP PYROPHOSPHATASE_METHYLTRANSFERASE PROTEIN-RELATED"/>
    <property type="match status" value="1"/>
</dbReference>
<dbReference type="Gene3D" id="3.90.950.10">
    <property type="match status" value="1"/>
</dbReference>
<comment type="function">
    <text evidence="4">Nucleoside triphosphate pyrophosphatase that hydrolyzes dTTP and UTP. May have a dual role in cell division arrest and in preventing the incorporation of modified nucleotides into cellular nucleic acids.</text>
</comment>
<feature type="site" description="Important for substrate specificity" evidence="4">
    <location>
        <position position="164"/>
    </location>
</feature>
<keyword evidence="4" id="KW-0963">Cytoplasm</keyword>
<evidence type="ECO:0000256" key="1">
    <source>
        <dbReference type="ARBA" id="ARBA00001968"/>
    </source>
</evidence>
<accession>A0AAX4HLP4</accession>
<proteinExistence type="inferred from homology"/>
<evidence type="ECO:0000313" key="6">
    <source>
        <dbReference type="Proteomes" id="UP001324634"/>
    </source>
</evidence>
<dbReference type="Pfam" id="PF02545">
    <property type="entry name" value="Maf"/>
    <property type="match status" value="1"/>
</dbReference>
<dbReference type="EC" id="3.6.1.9" evidence="4"/>
<comment type="catalytic activity">
    <reaction evidence="4">
        <text>UTP + H2O = UMP + diphosphate + H(+)</text>
        <dbReference type="Rhea" id="RHEA:29395"/>
        <dbReference type="ChEBI" id="CHEBI:15377"/>
        <dbReference type="ChEBI" id="CHEBI:15378"/>
        <dbReference type="ChEBI" id="CHEBI:33019"/>
        <dbReference type="ChEBI" id="CHEBI:46398"/>
        <dbReference type="ChEBI" id="CHEBI:57865"/>
        <dbReference type="EC" id="3.6.1.9"/>
    </reaction>
</comment>
<reference evidence="5 6" key="1">
    <citation type="submission" date="2023-11" db="EMBL/GenBank/DDBJ databases">
        <title>Peredibacter starrii A3.12.</title>
        <authorList>
            <person name="Mitchell R.J."/>
        </authorList>
    </citation>
    <scope>NUCLEOTIDE SEQUENCE [LARGE SCALE GENOMIC DNA]</scope>
    <source>
        <strain evidence="5 6">A3.12</strain>
    </source>
</reference>
<dbReference type="GO" id="GO:0009117">
    <property type="term" value="P:nucleotide metabolic process"/>
    <property type="evidence" value="ECO:0007669"/>
    <property type="project" value="UniProtKB-KW"/>
</dbReference>
<organism evidence="5 6">
    <name type="scientific">Peredibacter starrii</name>
    <dbReference type="NCBI Taxonomy" id="28202"/>
    <lineage>
        <taxon>Bacteria</taxon>
        <taxon>Pseudomonadati</taxon>
        <taxon>Bdellovibrionota</taxon>
        <taxon>Bacteriovoracia</taxon>
        <taxon>Bacteriovoracales</taxon>
        <taxon>Bacteriovoracaceae</taxon>
        <taxon>Peredibacter</taxon>
    </lineage>
</organism>
<dbReference type="PIRSF" id="PIRSF006305">
    <property type="entry name" value="Maf"/>
    <property type="match status" value="1"/>
</dbReference>
<evidence type="ECO:0000256" key="3">
    <source>
        <dbReference type="ARBA" id="ARBA00023080"/>
    </source>
</evidence>
<dbReference type="InterPro" id="IPR029001">
    <property type="entry name" value="ITPase-like_fam"/>
</dbReference>
<name>A0AAX4HLP4_9BACT</name>
<dbReference type="AlphaFoldDB" id="A0AAX4HLP4"/>
<keyword evidence="2 4" id="KW-0378">Hydrolase</keyword>
<protein>
    <recommendedName>
        <fullName evidence="4">dTTP/UTP pyrophosphatase</fullName>
        <shortName evidence="4">dTTPase/UTPase</shortName>
        <ecNumber evidence="4">3.6.1.9</ecNumber>
    </recommendedName>
    <alternativeName>
        <fullName evidence="4">Nucleoside triphosphate pyrophosphatase</fullName>
    </alternativeName>
    <alternativeName>
        <fullName evidence="4">Nucleotide pyrophosphatase</fullName>
        <shortName evidence="4">Nucleotide PPase</shortName>
    </alternativeName>
</protein>
<sequence>MGNSKFKLVLASASPRRKELIGHLKVPYEILALNVPEESNATDPVKFSAEIAALKGDAVFTQLRSKNDDSLFVVSADTIVCLNGKIYGKPKDRSEARQFLSELGGRTHSVFTAVSVKTFHQGKVDGFSFVEESKVTFNSIPDDLMERYLNTGDSLDKAGAYGIQGPSLTFISKVDGDYANVVGFPLSRFVLESEKFLKSKFKHEGSWLDLF</sequence>
<evidence type="ECO:0000256" key="4">
    <source>
        <dbReference type="HAMAP-Rule" id="MF_00528"/>
    </source>
</evidence>
<evidence type="ECO:0000313" key="5">
    <source>
        <dbReference type="EMBL" id="WPU64053.1"/>
    </source>
</evidence>
<comment type="similarity">
    <text evidence="4">Belongs to the Maf family. YhdE subfamily.</text>
</comment>
<comment type="caution">
    <text evidence="4">Lacks conserved residue(s) required for the propagation of feature annotation.</text>
</comment>
<dbReference type="KEGG" id="psti:SOO65_15255"/>
<dbReference type="GO" id="GO:0005737">
    <property type="term" value="C:cytoplasm"/>
    <property type="evidence" value="ECO:0007669"/>
    <property type="project" value="UniProtKB-SubCell"/>
</dbReference>
<dbReference type="Proteomes" id="UP001324634">
    <property type="component" value="Chromosome"/>
</dbReference>
<comment type="subcellular location">
    <subcellularLocation>
        <location evidence="4">Cytoplasm</location>
    </subcellularLocation>
</comment>
<dbReference type="PANTHER" id="PTHR43213">
    <property type="entry name" value="BIFUNCTIONAL DTTP/UTP PYROPHOSPHATASE/METHYLTRANSFERASE PROTEIN-RELATED"/>
    <property type="match status" value="1"/>
</dbReference>
<dbReference type="RefSeq" id="WP_321392044.1">
    <property type="nucleotide sequence ID" value="NZ_CP139487.1"/>
</dbReference>
<feature type="site" description="Important for substrate specificity" evidence="4">
    <location>
        <position position="16"/>
    </location>
</feature>
<dbReference type="EMBL" id="CP139487">
    <property type="protein sequence ID" value="WPU64053.1"/>
    <property type="molecule type" value="Genomic_DNA"/>
</dbReference>
<feature type="site" description="Important for substrate specificity" evidence="4">
    <location>
        <position position="78"/>
    </location>
</feature>
<dbReference type="CDD" id="cd00555">
    <property type="entry name" value="Maf"/>
    <property type="match status" value="1"/>
</dbReference>
<dbReference type="HAMAP" id="MF_00528">
    <property type="entry name" value="Maf"/>
    <property type="match status" value="1"/>
</dbReference>
<gene>
    <name evidence="5" type="ORF">SOO65_15255</name>
</gene>
<dbReference type="SUPFAM" id="SSF52972">
    <property type="entry name" value="ITPase-like"/>
    <property type="match status" value="1"/>
</dbReference>
<feature type="active site" description="Proton acceptor" evidence="4">
    <location>
        <position position="77"/>
    </location>
</feature>
<comment type="cofactor">
    <cofactor evidence="1 4">
        <name>a divalent metal cation</name>
        <dbReference type="ChEBI" id="CHEBI:60240"/>
    </cofactor>
</comment>
<evidence type="ECO:0000256" key="2">
    <source>
        <dbReference type="ARBA" id="ARBA00022801"/>
    </source>
</evidence>
<comment type="catalytic activity">
    <reaction evidence="4">
        <text>dTTP + H2O = dTMP + diphosphate + H(+)</text>
        <dbReference type="Rhea" id="RHEA:28534"/>
        <dbReference type="ChEBI" id="CHEBI:15377"/>
        <dbReference type="ChEBI" id="CHEBI:15378"/>
        <dbReference type="ChEBI" id="CHEBI:33019"/>
        <dbReference type="ChEBI" id="CHEBI:37568"/>
        <dbReference type="ChEBI" id="CHEBI:63528"/>
        <dbReference type="EC" id="3.6.1.9"/>
    </reaction>
</comment>